<name>A0A923HRD0_9BURK</name>
<comment type="caution">
    <text evidence="5">The sequence shown here is derived from an EMBL/GenBank/DDBJ whole genome shotgun (WGS) entry which is preliminary data.</text>
</comment>
<dbReference type="AlphaFoldDB" id="A0A923HRD0"/>
<dbReference type="InterPro" id="IPR009057">
    <property type="entry name" value="Homeodomain-like_sf"/>
</dbReference>
<evidence type="ECO:0000259" key="4">
    <source>
        <dbReference type="PROSITE" id="PS01124"/>
    </source>
</evidence>
<keyword evidence="2" id="KW-0238">DNA-binding</keyword>
<dbReference type="PROSITE" id="PS00041">
    <property type="entry name" value="HTH_ARAC_FAMILY_1"/>
    <property type="match status" value="1"/>
</dbReference>
<dbReference type="EMBL" id="JACOFZ010000003">
    <property type="protein sequence ID" value="MBC3881885.1"/>
    <property type="molecule type" value="Genomic_DNA"/>
</dbReference>
<dbReference type="GO" id="GO:0043565">
    <property type="term" value="F:sequence-specific DNA binding"/>
    <property type="evidence" value="ECO:0007669"/>
    <property type="project" value="InterPro"/>
</dbReference>
<organism evidence="5 6">
    <name type="scientific">Undibacterium nitidum</name>
    <dbReference type="NCBI Taxonomy" id="2762298"/>
    <lineage>
        <taxon>Bacteria</taxon>
        <taxon>Pseudomonadati</taxon>
        <taxon>Pseudomonadota</taxon>
        <taxon>Betaproteobacteria</taxon>
        <taxon>Burkholderiales</taxon>
        <taxon>Oxalobacteraceae</taxon>
        <taxon>Undibacterium</taxon>
    </lineage>
</organism>
<feature type="domain" description="HTH araC/xylS-type" evidence="4">
    <location>
        <begin position="166"/>
        <end position="264"/>
    </location>
</feature>
<keyword evidence="3" id="KW-0804">Transcription</keyword>
<accession>A0A923HRD0</accession>
<dbReference type="Pfam" id="PF12833">
    <property type="entry name" value="HTH_18"/>
    <property type="match status" value="1"/>
</dbReference>
<protein>
    <submittedName>
        <fullName evidence="5">Helix-turn-helix transcriptional regulator</fullName>
    </submittedName>
</protein>
<keyword evidence="6" id="KW-1185">Reference proteome</keyword>
<dbReference type="InterPro" id="IPR018062">
    <property type="entry name" value="HTH_AraC-typ_CS"/>
</dbReference>
<dbReference type="InterPro" id="IPR018060">
    <property type="entry name" value="HTH_AraC"/>
</dbReference>
<sequence>MNKFSTGQYYGAHAFERRVAGLRLSHLQATIPEHEMKEHSHSGAHLVLATRGAYKTSAHGERREGPVLVFNPPDVVHRDCFAGDGGWFFAISLSEADTVELYERMRLPDFAWRSHQPQFIRRVFKLMQAAGSNDSSSLDLELMTIALLNSLTPQTPISSKPPPWLQRAQEMIADLSDQDLGVADIADALGVHRVYLARQYVRHLGCTPGNDLRRRRVERATQLMMTSEQALTEIALASGFCDQSHLNRAFLQQWGMTPGKFAKLSGAEKCKRSF</sequence>
<evidence type="ECO:0000256" key="3">
    <source>
        <dbReference type="ARBA" id="ARBA00023163"/>
    </source>
</evidence>
<reference evidence="5" key="1">
    <citation type="submission" date="2020-08" db="EMBL/GenBank/DDBJ databases">
        <title>Novel species isolated from subtropical streams in China.</title>
        <authorList>
            <person name="Lu H."/>
        </authorList>
    </citation>
    <scope>NUCLEOTIDE SEQUENCE</scope>
    <source>
        <strain evidence="5">LX22W</strain>
    </source>
</reference>
<dbReference type="PROSITE" id="PS01124">
    <property type="entry name" value="HTH_ARAC_FAMILY_2"/>
    <property type="match status" value="1"/>
</dbReference>
<dbReference type="SUPFAM" id="SSF46689">
    <property type="entry name" value="Homeodomain-like"/>
    <property type="match status" value="2"/>
</dbReference>
<dbReference type="Gene3D" id="1.10.10.60">
    <property type="entry name" value="Homeodomain-like"/>
    <property type="match status" value="1"/>
</dbReference>
<evidence type="ECO:0000313" key="6">
    <source>
        <dbReference type="Proteomes" id="UP000627446"/>
    </source>
</evidence>
<dbReference type="InterPro" id="IPR050204">
    <property type="entry name" value="AraC_XylS_family_regulators"/>
</dbReference>
<evidence type="ECO:0000313" key="5">
    <source>
        <dbReference type="EMBL" id="MBC3881885.1"/>
    </source>
</evidence>
<dbReference type="Proteomes" id="UP000627446">
    <property type="component" value="Unassembled WGS sequence"/>
</dbReference>
<keyword evidence="1" id="KW-0805">Transcription regulation</keyword>
<dbReference type="GO" id="GO:0003700">
    <property type="term" value="F:DNA-binding transcription factor activity"/>
    <property type="evidence" value="ECO:0007669"/>
    <property type="project" value="InterPro"/>
</dbReference>
<evidence type="ECO:0000256" key="1">
    <source>
        <dbReference type="ARBA" id="ARBA00023015"/>
    </source>
</evidence>
<proteinExistence type="predicted"/>
<dbReference type="RefSeq" id="WP_186916457.1">
    <property type="nucleotide sequence ID" value="NZ_JACOFZ010000003.1"/>
</dbReference>
<evidence type="ECO:0000256" key="2">
    <source>
        <dbReference type="ARBA" id="ARBA00023125"/>
    </source>
</evidence>
<gene>
    <name evidence="5" type="ORF">H8K36_10900</name>
</gene>
<dbReference type="PANTHER" id="PTHR46796">
    <property type="entry name" value="HTH-TYPE TRANSCRIPTIONAL ACTIVATOR RHAS-RELATED"/>
    <property type="match status" value="1"/>
</dbReference>
<dbReference type="SMART" id="SM00342">
    <property type="entry name" value="HTH_ARAC"/>
    <property type="match status" value="1"/>
</dbReference>